<dbReference type="Pfam" id="PF00200">
    <property type="entry name" value="Disintegrin"/>
    <property type="match status" value="1"/>
</dbReference>
<evidence type="ECO:0000313" key="15">
    <source>
        <dbReference type="Proteomes" id="UP000002852"/>
    </source>
</evidence>
<evidence type="ECO:0000259" key="12">
    <source>
        <dbReference type="PROSITE" id="PS50214"/>
    </source>
</evidence>
<dbReference type="InterPro" id="IPR000742">
    <property type="entry name" value="EGF"/>
</dbReference>
<feature type="compositionally biased region" description="Polar residues" evidence="9">
    <location>
        <begin position="764"/>
        <end position="775"/>
    </location>
</feature>
<dbReference type="SUPFAM" id="SSF57552">
    <property type="entry name" value="Blood coagulation inhibitor (disintegrin)"/>
    <property type="match status" value="1"/>
</dbReference>
<dbReference type="InterPro" id="IPR001590">
    <property type="entry name" value="Peptidase_M12B"/>
</dbReference>
<dbReference type="PANTHER" id="PTHR11905:SF14">
    <property type="entry name" value="DISINTEGRIN AND METALLOPROTEINASE DOMAIN-CONTAINING PROTEIN 22"/>
    <property type="match status" value="1"/>
</dbReference>
<feature type="region of interest" description="Disordered" evidence="9">
    <location>
        <begin position="742"/>
        <end position="816"/>
    </location>
</feature>
<dbReference type="GO" id="GO:0004222">
    <property type="term" value="F:metalloendopeptidase activity"/>
    <property type="evidence" value="ECO:0007669"/>
    <property type="project" value="InterPro"/>
</dbReference>
<dbReference type="FunFam" id="4.10.70.10:FF:000001">
    <property type="entry name" value="Disintegrin and metalloproteinase domain-containing protein 22"/>
    <property type="match status" value="1"/>
</dbReference>
<feature type="disulfide bond" evidence="7">
    <location>
        <begin position="443"/>
        <end position="463"/>
    </location>
</feature>
<feature type="domain" description="EGF-like" evidence="11">
    <location>
        <begin position="626"/>
        <end position="663"/>
    </location>
</feature>
<dbReference type="Proteomes" id="UP000002852">
    <property type="component" value="Unassembled WGS sequence"/>
</dbReference>
<dbReference type="SMART" id="SM00608">
    <property type="entry name" value="ACR"/>
    <property type="match status" value="1"/>
</dbReference>
<feature type="domain" description="Peptidase M12B" evidence="13">
    <location>
        <begin position="182"/>
        <end position="380"/>
    </location>
</feature>
<evidence type="ECO:0000256" key="6">
    <source>
        <dbReference type="ARBA" id="ARBA00023157"/>
    </source>
</evidence>
<dbReference type="InterPro" id="IPR036436">
    <property type="entry name" value="Disintegrin_dom_sf"/>
</dbReference>
<dbReference type="InterPro" id="IPR024079">
    <property type="entry name" value="MetalloPept_cat_dom_sf"/>
</dbReference>
<sequence length="816" mass="90564">MKSVFTLCAGDAFSSLKALRDAGRFVGKENTVPLRLVYSSQNHSQITHDELSTRVKASPDSTQVHTHVTQATFQVDAFGKTFILDVELNHHAFERNLTVFCTQGGEHCYYQGRVRDAPRSFAALSTCHGLQGMFFDGNHTYTIEPGGQANNSVTNVRLVEMINLFMSFQAPRLSRSVEDETKYIELMVINDHVMVRCISFIVYARYVIHLTMDIFREQLNTQIVLVAMETWSVDNKFNIDDDPMVTLKEFMKYRKDFIKEKCDSVHLFSFYTKYFFSLTLLLSFFTFLPFPAVLSSLCLHQYGKTNDMAITLAQALGQNIGIFSDKKRILNGECKCDDRWAGCIMDDVGFYLPKKFTDCNVEEYHNFLNSGGGACLFNKPMKLLDPPECGNGILEAGEECDCGSTEECAKEGENCCKNCTLTKGSNCSNGLCCRNCQVMGVLCRDAVNDCDIPEKCTGNSSQCPPNVHKMDGYTCEKDQGRCFNGRCKTKDRQCKTNFNGYWYFSGPLHRRKLTAADKFCYEKLNIEGTEKGNCGKEKDTWIQCNKQDVHCGYLLCSNISPAPRLGDLQGGLTSFSVAQHGAPLDCSGAHVLIDGDTDLGYVEDGTACGTDSICLDHKCLPIEQFNFSTCPGTTAKTICSGHGVCSNELRCVCELGWTGDDCYSRSPFSNLVVGPTAPVSGTGITSTNIIIGAITGSILFLALILAVTAWCYKSNGLSHSWSERIPDAKHITDICENGRPRSNSWQGNLSGNRKKLKGKKFRARSNSTETLSPAKSPTSSTGSIASSRRYPYPMPPLPDDQRKANRQSARLWETSI</sequence>
<dbReference type="Gene3D" id="4.10.70.10">
    <property type="entry name" value="Disintegrin domain"/>
    <property type="match status" value="1"/>
</dbReference>
<evidence type="ECO:0000313" key="14">
    <source>
        <dbReference type="Ensembl" id="ENSXMAP00000025636.1"/>
    </source>
</evidence>
<dbReference type="CDD" id="cd04269">
    <property type="entry name" value="ZnMc_adamalysin_II_like"/>
    <property type="match status" value="1"/>
</dbReference>
<dbReference type="AlphaFoldDB" id="A0A3B5Q6H8"/>
<reference evidence="14" key="4">
    <citation type="submission" date="2025-09" db="UniProtKB">
        <authorList>
            <consortium name="Ensembl"/>
        </authorList>
    </citation>
    <scope>IDENTIFICATION</scope>
    <source>
        <strain evidence="14">JP 163 A</strain>
    </source>
</reference>
<dbReference type="PANTHER" id="PTHR11905">
    <property type="entry name" value="ADAM A DISINTEGRIN AND METALLOPROTEASE DOMAIN"/>
    <property type="match status" value="1"/>
</dbReference>
<dbReference type="PROSITE" id="PS50215">
    <property type="entry name" value="ADAM_MEPRO"/>
    <property type="match status" value="1"/>
</dbReference>
<proteinExistence type="predicted"/>
<feature type="transmembrane region" description="Helical" evidence="10">
    <location>
        <begin position="274"/>
        <end position="294"/>
    </location>
</feature>
<dbReference type="Pfam" id="PF08516">
    <property type="entry name" value="ADAM_CR"/>
    <property type="match status" value="1"/>
</dbReference>
<dbReference type="Gene3D" id="2.10.25.10">
    <property type="entry name" value="Laminin"/>
    <property type="match status" value="1"/>
</dbReference>
<dbReference type="InterPro" id="IPR002870">
    <property type="entry name" value="Peptidase_M12B_N"/>
</dbReference>
<feature type="compositionally biased region" description="Low complexity" evidence="9">
    <location>
        <begin position="776"/>
        <end position="787"/>
    </location>
</feature>
<dbReference type="PROSITE" id="PS00022">
    <property type="entry name" value="EGF_1"/>
    <property type="match status" value="1"/>
</dbReference>
<dbReference type="GeneTree" id="ENSGT00940000156889"/>
<feature type="compositionally biased region" description="Polar residues" evidence="9">
    <location>
        <begin position="742"/>
        <end position="751"/>
    </location>
</feature>
<dbReference type="PROSITE" id="PS50026">
    <property type="entry name" value="EGF_3"/>
    <property type="match status" value="1"/>
</dbReference>
<dbReference type="InterPro" id="IPR006586">
    <property type="entry name" value="ADAM_Cys-rich"/>
</dbReference>
<reference evidence="15" key="1">
    <citation type="submission" date="2012-01" db="EMBL/GenBank/DDBJ databases">
        <authorList>
            <person name="Walter R."/>
            <person name="Schartl M."/>
            <person name="Warren W."/>
        </authorList>
    </citation>
    <scope>NUCLEOTIDE SEQUENCE [LARGE SCALE GENOMIC DNA]</scope>
    <source>
        <strain evidence="15">JP 163 A</strain>
    </source>
</reference>
<dbReference type="InterPro" id="IPR034027">
    <property type="entry name" value="Reprolysin_adamalysin"/>
</dbReference>
<name>A0A3B5Q6H8_XIPMA</name>
<dbReference type="Pfam" id="PF07974">
    <property type="entry name" value="EGF_2"/>
    <property type="match status" value="1"/>
</dbReference>
<evidence type="ECO:0000256" key="4">
    <source>
        <dbReference type="ARBA" id="ARBA00022989"/>
    </source>
</evidence>
<reference evidence="15" key="2">
    <citation type="journal article" date="2013" name="Nat. Genet.">
        <title>The genome of the platyfish, Xiphophorus maculatus, provides insights into evolutionary adaptation and several complex traits.</title>
        <authorList>
            <person name="Schartl M."/>
            <person name="Walter R.B."/>
            <person name="Shen Y."/>
            <person name="Garcia T."/>
            <person name="Catchen J."/>
            <person name="Amores A."/>
            <person name="Braasch I."/>
            <person name="Chalopin D."/>
            <person name="Volff J.N."/>
            <person name="Lesch K.P."/>
            <person name="Bisazza A."/>
            <person name="Minx P."/>
            <person name="Hillier L."/>
            <person name="Wilson R.K."/>
            <person name="Fuerstenberg S."/>
            <person name="Boore J."/>
            <person name="Searle S."/>
            <person name="Postlethwait J.H."/>
            <person name="Warren W.C."/>
        </authorList>
    </citation>
    <scope>NUCLEOTIDE SEQUENCE [LARGE SCALE GENOMIC DNA]</scope>
    <source>
        <strain evidence="15">JP 163 A</strain>
    </source>
</reference>
<feature type="disulfide bond" evidence="8">
    <location>
        <begin position="653"/>
        <end position="662"/>
    </location>
</feature>
<evidence type="ECO:0000256" key="1">
    <source>
        <dbReference type="ARBA" id="ARBA00004167"/>
    </source>
</evidence>
<evidence type="ECO:0000256" key="7">
    <source>
        <dbReference type="PROSITE-ProRule" id="PRU00068"/>
    </source>
</evidence>
<evidence type="ECO:0000259" key="11">
    <source>
        <dbReference type="PROSITE" id="PS50026"/>
    </source>
</evidence>
<keyword evidence="6 8" id="KW-1015">Disulfide bond</keyword>
<dbReference type="SUPFAM" id="SSF55486">
    <property type="entry name" value="Metalloproteases ('zincins'), catalytic domain"/>
    <property type="match status" value="1"/>
</dbReference>
<keyword evidence="3 10" id="KW-0812">Transmembrane</keyword>
<evidence type="ECO:0000256" key="3">
    <source>
        <dbReference type="ARBA" id="ARBA00022692"/>
    </source>
</evidence>
<dbReference type="Pfam" id="PF01562">
    <property type="entry name" value="Pep_M12B_propep"/>
    <property type="match status" value="1"/>
</dbReference>
<dbReference type="InterPro" id="IPR001762">
    <property type="entry name" value="Disintegrin_dom"/>
</dbReference>
<evidence type="ECO:0000256" key="2">
    <source>
        <dbReference type="ARBA" id="ARBA00022536"/>
    </source>
</evidence>
<dbReference type="SMART" id="SM00050">
    <property type="entry name" value="DISIN"/>
    <property type="match status" value="1"/>
</dbReference>
<keyword evidence="4 10" id="KW-1133">Transmembrane helix</keyword>
<keyword evidence="5 10" id="KW-0472">Membrane</keyword>
<comment type="subcellular location">
    <subcellularLocation>
        <location evidence="1">Membrane</location>
        <topology evidence="1">Single-pass membrane protein</topology>
    </subcellularLocation>
</comment>
<keyword evidence="2 8" id="KW-0245">EGF-like domain</keyword>
<dbReference type="Gene3D" id="3.40.390.10">
    <property type="entry name" value="Collagenase (Catalytic Domain)"/>
    <property type="match status" value="1"/>
</dbReference>
<evidence type="ECO:0000256" key="10">
    <source>
        <dbReference type="SAM" id="Phobius"/>
    </source>
</evidence>
<evidence type="ECO:0000256" key="8">
    <source>
        <dbReference type="PROSITE-ProRule" id="PRU00076"/>
    </source>
</evidence>
<feature type="compositionally biased region" description="Basic residues" evidence="9">
    <location>
        <begin position="752"/>
        <end position="763"/>
    </location>
</feature>
<feature type="transmembrane region" description="Helical" evidence="10">
    <location>
        <begin position="689"/>
        <end position="712"/>
    </location>
</feature>
<keyword evidence="15" id="KW-1185">Reference proteome</keyword>
<evidence type="ECO:0000256" key="5">
    <source>
        <dbReference type="ARBA" id="ARBA00023136"/>
    </source>
</evidence>
<reference evidence="14" key="3">
    <citation type="submission" date="2025-08" db="UniProtKB">
        <authorList>
            <consortium name="Ensembl"/>
        </authorList>
    </citation>
    <scope>IDENTIFICATION</scope>
    <source>
        <strain evidence="14">JP 163 A</strain>
    </source>
</reference>
<dbReference type="PROSITE" id="PS01186">
    <property type="entry name" value="EGF_2"/>
    <property type="match status" value="1"/>
</dbReference>
<evidence type="ECO:0000256" key="9">
    <source>
        <dbReference type="SAM" id="MobiDB-lite"/>
    </source>
</evidence>
<dbReference type="Pfam" id="PF01421">
    <property type="entry name" value="Reprolysin"/>
    <property type="match status" value="1"/>
</dbReference>
<dbReference type="GO" id="GO:0098839">
    <property type="term" value="C:postsynaptic density membrane"/>
    <property type="evidence" value="ECO:0007669"/>
    <property type="project" value="TreeGrafter"/>
</dbReference>
<comment type="caution">
    <text evidence="8">Lacks conserved residue(s) required for the propagation of feature annotation.</text>
</comment>
<organism evidence="14 15">
    <name type="scientific">Xiphophorus maculatus</name>
    <name type="common">Southern platyfish</name>
    <name type="synonym">Platypoecilus maculatus</name>
    <dbReference type="NCBI Taxonomy" id="8083"/>
    <lineage>
        <taxon>Eukaryota</taxon>
        <taxon>Metazoa</taxon>
        <taxon>Chordata</taxon>
        <taxon>Craniata</taxon>
        <taxon>Vertebrata</taxon>
        <taxon>Euteleostomi</taxon>
        <taxon>Actinopterygii</taxon>
        <taxon>Neopterygii</taxon>
        <taxon>Teleostei</taxon>
        <taxon>Neoteleostei</taxon>
        <taxon>Acanthomorphata</taxon>
        <taxon>Ovalentaria</taxon>
        <taxon>Atherinomorphae</taxon>
        <taxon>Cyprinodontiformes</taxon>
        <taxon>Poeciliidae</taxon>
        <taxon>Poeciliinae</taxon>
        <taxon>Xiphophorus</taxon>
    </lineage>
</organism>
<feature type="domain" description="Disintegrin" evidence="12">
    <location>
        <begin position="386"/>
        <end position="471"/>
    </location>
</feature>
<protein>
    <submittedName>
        <fullName evidence="14">ADAM metallopeptidase domain 22</fullName>
    </submittedName>
</protein>
<dbReference type="Ensembl" id="ENSXMAT00000029308.1">
    <property type="protein sequence ID" value="ENSXMAP00000025636.1"/>
    <property type="gene ID" value="ENSXMAG00000025519.1"/>
</dbReference>
<dbReference type="OMA" id="TAWGYNM"/>
<dbReference type="GO" id="GO:0006508">
    <property type="term" value="P:proteolysis"/>
    <property type="evidence" value="ECO:0007669"/>
    <property type="project" value="InterPro"/>
</dbReference>
<evidence type="ECO:0000259" key="13">
    <source>
        <dbReference type="PROSITE" id="PS50215"/>
    </source>
</evidence>
<accession>A0A3B5Q6H8</accession>
<dbReference type="InterPro" id="IPR013111">
    <property type="entry name" value="EGF_extracell"/>
</dbReference>
<dbReference type="PROSITE" id="PS50214">
    <property type="entry name" value="DISINTEGRIN_2"/>
    <property type="match status" value="1"/>
</dbReference>